<gene>
    <name evidence="7" type="ORF">EYB31_33320</name>
</gene>
<reference evidence="7 8" key="1">
    <citation type="submission" date="2019-02" db="EMBL/GenBank/DDBJ databases">
        <title>Paenibacillus sp. nov., isolated from surface-sterilized tissue of Thalictrum simplex L.</title>
        <authorList>
            <person name="Tuo L."/>
        </authorList>
    </citation>
    <scope>NUCLEOTIDE SEQUENCE [LARGE SCALE GENOMIC DNA]</scope>
    <source>
        <strain evidence="7 8">N2SHLJ1</strain>
    </source>
</reference>
<dbReference type="PANTHER" id="PTHR30532">
    <property type="entry name" value="IRON III DICITRATE-BINDING PERIPLASMIC PROTEIN"/>
    <property type="match status" value="1"/>
</dbReference>
<evidence type="ECO:0000259" key="6">
    <source>
        <dbReference type="PROSITE" id="PS50983"/>
    </source>
</evidence>
<accession>A0A4Q9DEY4</accession>
<dbReference type="SUPFAM" id="SSF53807">
    <property type="entry name" value="Helical backbone' metal receptor"/>
    <property type="match status" value="1"/>
</dbReference>
<sequence>MVHLWNKTTAKRLCILMLLAALLTACGGPAPAGTGDAASASSETGSTKIYKDALGREISVPAHPKRVITTQYLPELLAAGVKPAGAATHLLTSFASVKDQIAGIEDIGAASSPNMEKILALQPDLIIATEMLQGQLDQLNKIAPTVVVKWEGSDVFRHFNDVAEVVGQKEKAQEWIQTFNKKGEETRAKLASYVKKEETFGVVVIGGYEKGQLRVYGGGNVAYTLFETLHFPMTETVKKEWSKEGHENGMKISLEKLPEYASADRLFLVRFDNDPDFLKQVDDSMLWKNLPAFKNNKVYTVNPDLWFSYDVMSLSAQLDDVVQLLSK</sequence>
<organism evidence="7 8">
    <name type="scientific">Paenibacillus thalictri</name>
    <dbReference type="NCBI Taxonomy" id="2527873"/>
    <lineage>
        <taxon>Bacteria</taxon>
        <taxon>Bacillati</taxon>
        <taxon>Bacillota</taxon>
        <taxon>Bacilli</taxon>
        <taxon>Bacillales</taxon>
        <taxon>Paenibacillaceae</taxon>
        <taxon>Paenibacillus</taxon>
    </lineage>
</organism>
<dbReference type="Proteomes" id="UP000293142">
    <property type="component" value="Unassembled WGS sequence"/>
</dbReference>
<dbReference type="PROSITE" id="PS51257">
    <property type="entry name" value="PROKAR_LIPOPROTEIN"/>
    <property type="match status" value="1"/>
</dbReference>
<evidence type="ECO:0000256" key="2">
    <source>
        <dbReference type="ARBA" id="ARBA00008814"/>
    </source>
</evidence>
<feature type="signal peptide" evidence="5">
    <location>
        <begin position="1"/>
        <end position="32"/>
    </location>
</feature>
<evidence type="ECO:0000256" key="4">
    <source>
        <dbReference type="ARBA" id="ARBA00022729"/>
    </source>
</evidence>
<dbReference type="Gene3D" id="3.40.50.1980">
    <property type="entry name" value="Nitrogenase molybdenum iron protein domain"/>
    <property type="match status" value="2"/>
</dbReference>
<proteinExistence type="inferred from homology"/>
<protein>
    <submittedName>
        <fullName evidence="7">Fe3+-hydroxamate ABC transporter substrate-binding protein</fullName>
    </submittedName>
</protein>
<keyword evidence="3" id="KW-0813">Transport</keyword>
<dbReference type="AlphaFoldDB" id="A0A4Q9DEY4"/>
<feature type="domain" description="Fe/B12 periplasmic-binding" evidence="6">
    <location>
        <begin position="64"/>
        <end position="327"/>
    </location>
</feature>
<dbReference type="PROSITE" id="PS50983">
    <property type="entry name" value="FE_B12_PBP"/>
    <property type="match status" value="1"/>
</dbReference>
<evidence type="ECO:0000256" key="5">
    <source>
        <dbReference type="SAM" id="SignalP"/>
    </source>
</evidence>
<evidence type="ECO:0000313" key="8">
    <source>
        <dbReference type="Proteomes" id="UP000293142"/>
    </source>
</evidence>
<evidence type="ECO:0000313" key="7">
    <source>
        <dbReference type="EMBL" id="TBL70401.1"/>
    </source>
</evidence>
<dbReference type="RefSeq" id="WP_131017920.1">
    <property type="nucleotide sequence ID" value="NZ_SIRE01000032.1"/>
</dbReference>
<comment type="caution">
    <text evidence="7">The sequence shown here is derived from an EMBL/GenBank/DDBJ whole genome shotgun (WGS) entry which is preliminary data.</text>
</comment>
<evidence type="ECO:0000256" key="1">
    <source>
        <dbReference type="ARBA" id="ARBA00004196"/>
    </source>
</evidence>
<evidence type="ECO:0000256" key="3">
    <source>
        <dbReference type="ARBA" id="ARBA00022448"/>
    </source>
</evidence>
<dbReference type="GO" id="GO:0030288">
    <property type="term" value="C:outer membrane-bounded periplasmic space"/>
    <property type="evidence" value="ECO:0007669"/>
    <property type="project" value="TreeGrafter"/>
</dbReference>
<dbReference type="EMBL" id="SIRE01000032">
    <property type="protein sequence ID" value="TBL70401.1"/>
    <property type="molecule type" value="Genomic_DNA"/>
</dbReference>
<keyword evidence="8" id="KW-1185">Reference proteome</keyword>
<feature type="chain" id="PRO_5039165074" evidence="5">
    <location>
        <begin position="33"/>
        <end position="327"/>
    </location>
</feature>
<dbReference type="OrthoDB" id="2241086at2"/>
<name>A0A4Q9DEY4_9BACL</name>
<comment type="similarity">
    <text evidence="2">Belongs to the bacterial solute-binding protein 8 family.</text>
</comment>
<keyword evidence="4 5" id="KW-0732">Signal</keyword>
<dbReference type="InterPro" id="IPR051313">
    <property type="entry name" value="Bact_iron-sidero_bind"/>
</dbReference>
<dbReference type="GO" id="GO:1901678">
    <property type="term" value="P:iron coordination entity transport"/>
    <property type="evidence" value="ECO:0007669"/>
    <property type="project" value="UniProtKB-ARBA"/>
</dbReference>
<dbReference type="PANTHER" id="PTHR30532:SF26">
    <property type="entry name" value="IRON(3+)-HYDROXAMATE-BINDING PROTEIN FHUD"/>
    <property type="match status" value="1"/>
</dbReference>
<dbReference type="InterPro" id="IPR002491">
    <property type="entry name" value="ABC_transptr_periplasmic_BD"/>
</dbReference>
<dbReference type="Pfam" id="PF01497">
    <property type="entry name" value="Peripla_BP_2"/>
    <property type="match status" value="1"/>
</dbReference>
<comment type="subcellular location">
    <subcellularLocation>
        <location evidence="1">Cell envelope</location>
    </subcellularLocation>
</comment>